<keyword evidence="3" id="KW-0496">Mitochondrion</keyword>
<evidence type="ECO:0000256" key="6">
    <source>
        <dbReference type="SAM" id="SignalP"/>
    </source>
</evidence>
<organism evidence="7 8">
    <name type="scientific">Dorcoceras hygrometricum</name>
    <dbReference type="NCBI Taxonomy" id="472368"/>
    <lineage>
        <taxon>Eukaryota</taxon>
        <taxon>Viridiplantae</taxon>
        <taxon>Streptophyta</taxon>
        <taxon>Embryophyta</taxon>
        <taxon>Tracheophyta</taxon>
        <taxon>Spermatophyta</taxon>
        <taxon>Magnoliopsida</taxon>
        <taxon>eudicotyledons</taxon>
        <taxon>Gunneridae</taxon>
        <taxon>Pentapetalae</taxon>
        <taxon>asterids</taxon>
        <taxon>lamiids</taxon>
        <taxon>Lamiales</taxon>
        <taxon>Gesneriaceae</taxon>
        <taxon>Didymocarpoideae</taxon>
        <taxon>Trichosporeae</taxon>
        <taxon>Loxocarpinae</taxon>
        <taxon>Dorcoceras</taxon>
    </lineage>
</organism>
<gene>
    <name evidence="7" type="ORF">F511_10574</name>
</gene>
<dbReference type="Proteomes" id="UP000250235">
    <property type="component" value="Unassembled WGS sequence"/>
</dbReference>
<keyword evidence="5" id="KW-1133">Transmembrane helix</keyword>
<comment type="subcellular location">
    <subcellularLocation>
        <location evidence="1">Mitochondrion inner membrane</location>
    </subcellularLocation>
</comment>
<name>A0A2Z7CP23_9LAMI</name>
<proteinExistence type="predicted"/>
<feature type="chain" id="PRO_5016333021" evidence="6">
    <location>
        <begin position="25"/>
        <end position="155"/>
    </location>
</feature>
<sequence>MAARILANLIVIGSGIMARALVQAYRQALANASKNGVAQEAVENIKRASKTMTEAEARQILGVTEQTTWEEVLKVSPPYTITRKVVCIFLYVLQMMAAPLVFRGMITCSNGTRRMGVFISNQRFTEPKNAWKHFTKQNHQKQIESFTQSSSVFYI</sequence>
<dbReference type="GO" id="GO:0005744">
    <property type="term" value="C:TIM23 mitochondrial import inner membrane translocase complex"/>
    <property type="evidence" value="ECO:0007669"/>
    <property type="project" value="InterPro"/>
</dbReference>
<keyword evidence="5" id="KW-0812">Transmembrane</keyword>
<evidence type="ECO:0000256" key="2">
    <source>
        <dbReference type="ARBA" id="ARBA00022792"/>
    </source>
</evidence>
<protein>
    <submittedName>
        <fullName evidence="7">Mitochondrial import inner membrane translocase subunit tim16</fullName>
    </submittedName>
</protein>
<evidence type="ECO:0000256" key="5">
    <source>
        <dbReference type="SAM" id="Phobius"/>
    </source>
</evidence>
<dbReference type="EMBL" id="KQ995661">
    <property type="protein sequence ID" value="KZV46469.1"/>
    <property type="molecule type" value="Genomic_DNA"/>
</dbReference>
<dbReference type="PANTHER" id="PTHR12388">
    <property type="entry name" value="MITOCHONDRIA ASSOCIATED GRANULOCYTE MACROPHAGE CSF SIGNALING MOLECULE"/>
    <property type="match status" value="1"/>
</dbReference>
<accession>A0A2Z7CP23</accession>
<dbReference type="GO" id="GO:0030150">
    <property type="term" value="P:protein import into mitochondrial matrix"/>
    <property type="evidence" value="ECO:0007669"/>
    <property type="project" value="InterPro"/>
</dbReference>
<evidence type="ECO:0000256" key="4">
    <source>
        <dbReference type="ARBA" id="ARBA00023136"/>
    </source>
</evidence>
<evidence type="ECO:0000256" key="3">
    <source>
        <dbReference type="ARBA" id="ARBA00023128"/>
    </source>
</evidence>
<feature type="signal peptide" evidence="6">
    <location>
        <begin position="1"/>
        <end position="24"/>
    </location>
</feature>
<dbReference type="AlphaFoldDB" id="A0A2Z7CP23"/>
<reference evidence="7 8" key="1">
    <citation type="journal article" date="2015" name="Proc. Natl. Acad. Sci. U.S.A.">
        <title>The resurrection genome of Boea hygrometrica: A blueprint for survival of dehydration.</title>
        <authorList>
            <person name="Xiao L."/>
            <person name="Yang G."/>
            <person name="Zhang L."/>
            <person name="Yang X."/>
            <person name="Zhao S."/>
            <person name="Ji Z."/>
            <person name="Zhou Q."/>
            <person name="Hu M."/>
            <person name="Wang Y."/>
            <person name="Chen M."/>
            <person name="Xu Y."/>
            <person name="Jin H."/>
            <person name="Xiao X."/>
            <person name="Hu G."/>
            <person name="Bao F."/>
            <person name="Hu Y."/>
            <person name="Wan P."/>
            <person name="Li L."/>
            <person name="Deng X."/>
            <person name="Kuang T."/>
            <person name="Xiang C."/>
            <person name="Zhu J.K."/>
            <person name="Oliver M.J."/>
            <person name="He Y."/>
        </authorList>
    </citation>
    <scope>NUCLEOTIDE SEQUENCE [LARGE SCALE GENOMIC DNA]</scope>
    <source>
        <strain evidence="8">cv. XS01</strain>
    </source>
</reference>
<dbReference type="InterPro" id="IPR005341">
    <property type="entry name" value="Tim16"/>
</dbReference>
<evidence type="ECO:0000313" key="8">
    <source>
        <dbReference type="Proteomes" id="UP000250235"/>
    </source>
</evidence>
<dbReference type="OrthoDB" id="10262892at2759"/>
<keyword evidence="8" id="KW-1185">Reference proteome</keyword>
<keyword evidence="6" id="KW-0732">Signal</keyword>
<feature type="transmembrane region" description="Helical" evidence="5">
    <location>
        <begin position="88"/>
        <end position="106"/>
    </location>
</feature>
<evidence type="ECO:0000313" key="7">
    <source>
        <dbReference type="EMBL" id="KZV46469.1"/>
    </source>
</evidence>
<keyword evidence="2" id="KW-0999">Mitochondrion inner membrane</keyword>
<dbReference type="PANTHER" id="PTHR12388:SF6">
    <property type="entry name" value="MITOCHONDRIAL IMPORT INNER MEMBRANE TRANSLOCASE SUBUNIT PAM16 LIKE 1"/>
    <property type="match status" value="1"/>
</dbReference>
<evidence type="ECO:0000256" key="1">
    <source>
        <dbReference type="ARBA" id="ARBA00004273"/>
    </source>
</evidence>
<keyword evidence="4 5" id="KW-0472">Membrane</keyword>